<evidence type="ECO:0000256" key="8">
    <source>
        <dbReference type="SAM" id="Phobius"/>
    </source>
</evidence>
<dbReference type="Pfam" id="PF02535">
    <property type="entry name" value="Zip"/>
    <property type="match status" value="1"/>
</dbReference>
<evidence type="ECO:0000256" key="7">
    <source>
        <dbReference type="ARBA" id="ARBA00023136"/>
    </source>
</evidence>
<feature type="transmembrane region" description="Helical" evidence="8">
    <location>
        <begin position="208"/>
        <end position="229"/>
    </location>
</feature>
<comment type="caution">
    <text evidence="9">The sequence shown here is derived from an EMBL/GenBank/DDBJ whole genome shotgun (WGS) entry which is preliminary data.</text>
</comment>
<evidence type="ECO:0000256" key="1">
    <source>
        <dbReference type="ARBA" id="ARBA00004651"/>
    </source>
</evidence>
<keyword evidence="7 8" id="KW-0472">Membrane</keyword>
<comment type="subcellular location">
    <subcellularLocation>
        <location evidence="1">Cell membrane</location>
        <topology evidence="1">Multi-pass membrane protein</topology>
    </subcellularLocation>
</comment>
<keyword evidence="10" id="KW-1185">Reference proteome</keyword>
<dbReference type="AlphaFoldDB" id="A0A849KXR5"/>
<feature type="transmembrane region" description="Helical" evidence="8">
    <location>
        <begin position="179"/>
        <end position="202"/>
    </location>
</feature>
<feature type="transmembrane region" description="Helical" evidence="8">
    <location>
        <begin position="241"/>
        <end position="259"/>
    </location>
</feature>
<organism evidence="9 10">
    <name type="scientific">Halovulum dunhuangense</name>
    <dbReference type="NCBI Taxonomy" id="1505036"/>
    <lineage>
        <taxon>Bacteria</taxon>
        <taxon>Pseudomonadati</taxon>
        <taxon>Pseudomonadota</taxon>
        <taxon>Alphaproteobacteria</taxon>
        <taxon>Rhodobacterales</taxon>
        <taxon>Paracoccaceae</taxon>
        <taxon>Halovulum</taxon>
    </lineage>
</organism>
<protein>
    <submittedName>
        <fullName evidence="9">ZIP family metal transporter</fullName>
    </submittedName>
</protein>
<evidence type="ECO:0000256" key="4">
    <source>
        <dbReference type="ARBA" id="ARBA00022692"/>
    </source>
</evidence>
<keyword evidence="3" id="KW-1003">Cell membrane</keyword>
<evidence type="ECO:0000256" key="6">
    <source>
        <dbReference type="ARBA" id="ARBA00022989"/>
    </source>
</evidence>
<evidence type="ECO:0000313" key="9">
    <source>
        <dbReference type="EMBL" id="NNU79437.1"/>
    </source>
</evidence>
<feature type="transmembrane region" description="Helical" evidence="8">
    <location>
        <begin position="6"/>
        <end position="28"/>
    </location>
</feature>
<sequence length="260" mass="26186">MPADPVLLGFLAALAAGAMTAVGALPVLTGRGVSARGADAMLGFAAGVMLAASFFSLILPGLGHAADQAPGNRYWPATVAALGVLLGIVLLLALDRVLPHEHFQKGREGPVAQSLQRVWLFVLAITIHNIPEGAAVGVGFASGDIAKGMTLAAGIGLQNAPEGMAVALALSGLHFPPRLAFGIAAATGAVEPVAGLLGAWAVSLAAPLLPWGMMVAAGAMIGVIVQEIIPETQRRGHARQAMTGLGVGLSAMMFLDIAFG</sequence>
<evidence type="ECO:0000256" key="2">
    <source>
        <dbReference type="ARBA" id="ARBA00006939"/>
    </source>
</evidence>
<feature type="transmembrane region" description="Helical" evidence="8">
    <location>
        <begin position="74"/>
        <end position="94"/>
    </location>
</feature>
<dbReference type="PANTHER" id="PTHR11040">
    <property type="entry name" value="ZINC/IRON TRANSPORTER"/>
    <property type="match status" value="1"/>
</dbReference>
<keyword evidence="4 8" id="KW-0812">Transmembrane</keyword>
<evidence type="ECO:0000313" key="10">
    <source>
        <dbReference type="Proteomes" id="UP000572377"/>
    </source>
</evidence>
<keyword evidence="5" id="KW-0862">Zinc</keyword>
<dbReference type="InterPro" id="IPR003689">
    <property type="entry name" value="ZIP"/>
</dbReference>
<dbReference type="PANTHER" id="PTHR11040:SF211">
    <property type="entry name" value="ZINC TRANSPORTER ZIP11"/>
    <property type="match status" value="1"/>
</dbReference>
<feature type="transmembrane region" description="Helical" evidence="8">
    <location>
        <begin position="40"/>
        <end position="62"/>
    </location>
</feature>
<dbReference type="RefSeq" id="WP_171322432.1">
    <property type="nucleotide sequence ID" value="NZ_JABFBC010000001.1"/>
</dbReference>
<name>A0A849KXR5_9RHOB</name>
<evidence type="ECO:0000256" key="5">
    <source>
        <dbReference type="ARBA" id="ARBA00022833"/>
    </source>
</evidence>
<evidence type="ECO:0000256" key="3">
    <source>
        <dbReference type="ARBA" id="ARBA00022475"/>
    </source>
</evidence>
<comment type="similarity">
    <text evidence="2">Belongs to the ZIP transporter (TC 2.A.5) family.</text>
</comment>
<dbReference type="GO" id="GO:0005886">
    <property type="term" value="C:plasma membrane"/>
    <property type="evidence" value="ECO:0007669"/>
    <property type="project" value="UniProtKB-SubCell"/>
</dbReference>
<proteinExistence type="inferred from homology"/>
<reference evidence="9 10" key="1">
    <citation type="submission" date="2020-05" db="EMBL/GenBank/DDBJ databases">
        <title>Gimesia benthica sp. nov., a novel planctomycete isolated from a deep-sea water sample of the Northwest Indian Ocean.</title>
        <authorList>
            <person name="Wang J."/>
            <person name="Ruan C."/>
            <person name="Song L."/>
            <person name="Zhu Y."/>
            <person name="Li A."/>
            <person name="Zheng X."/>
            <person name="Wang L."/>
            <person name="Lu Z."/>
            <person name="Huang Y."/>
            <person name="Du W."/>
            <person name="Zhou Y."/>
            <person name="Huang L."/>
            <person name="Dai X."/>
        </authorList>
    </citation>
    <scope>NUCLEOTIDE SEQUENCE [LARGE SCALE GENOMIC DNA]</scope>
    <source>
        <strain evidence="9 10">YYQ-30</strain>
    </source>
</reference>
<dbReference type="EMBL" id="JABFBC010000001">
    <property type="protein sequence ID" value="NNU79437.1"/>
    <property type="molecule type" value="Genomic_DNA"/>
</dbReference>
<gene>
    <name evidence="9" type="ORF">HMH01_03205</name>
</gene>
<keyword evidence="6 8" id="KW-1133">Transmembrane helix</keyword>
<dbReference type="Proteomes" id="UP000572377">
    <property type="component" value="Unassembled WGS sequence"/>
</dbReference>
<dbReference type="GO" id="GO:0005385">
    <property type="term" value="F:zinc ion transmembrane transporter activity"/>
    <property type="evidence" value="ECO:0007669"/>
    <property type="project" value="TreeGrafter"/>
</dbReference>
<accession>A0A849KXR5</accession>